<accession>A0A445ME62</accession>
<dbReference type="EMBL" id="KV875713">
    <property type="protein sequence ID" value="RZR72562.1"/>
    <property type="molecule type" value="Genomic_DNA"/>
</dbReference>
<dbReference type="AlphaFoldDB" id="A0A445ME62"/>
<dbReference type="Gene3D" id="3.80.10.10">
    <property type="entry name" value="Ribonuclease Inhibitor"/>
    <property type="match status" value="1"/>
</dbReference>
<name>A0A445ME62_ENSVE</name>
<dbReference type="InterPro" id="IPR032675">
    <property type="entry name" value="LRR_dom_sf"/>
</dbReference>
<organism evidence="1">
    <name type="scientific">Ensete ventricosum</name>
    <name type="common">Abyssinian banana</name>
    <name type="synonym">Musa ensete</name>
    <dbReference type="NCBI Taxonomy" id="4639"/>
    <lineage>
        <taxon>Eukaryota</taxon>
        <taxon>Viridiplantae</taxon>
        <taxon>Streptophyta</taxon>
        <taxon>Embryophyta</taxon>
        <taxon>Tracheophyta</taxon>
        <taxon>Spermatophyta</taxon>
        <taxon>Magnoliopsida</taxon>
        <taxon>Liliopsida</taxon>
        <taxon>Zingiberales</taxon>
        <taxon>Musaceae</taxon>
        <taxon>Ensete</taxon>
    </lineage>
</organism>
<reference evidence="1" key="1">
    <citation type="journal article" date="2018" name="Data Brief">
        <title>Genome sequence data from 17 accessions of Ensete ventricosum, a staple food crop for millions in Ethiopia.</title>
        <authorList>
            <person name="Yemataw Z."/>
            <person name="Muzemil S."/>
            <person name="Ambachew D."/>
            <person name="Tripathi L."/>
            <person name="Tesfaye K."/>
            <person name="Chala A."/>
            <person name="Farbos A."/>
            <person name="O'Neill P."/>
            <person name="Moore K."/>
            <person name="Grant M."/>
            <person name="Studholme D.J."/>
        </authorList>
    </citation>
    <scope>NUCLEOTIDE SEQUENCE [LARGE SCALE GENOMIC DNA]</scope>
    <source>
        <tissue evidence="1">Leaf</tissue>
    </source>
</reference>
<gene>
    <name evidence="1" type="ORF">BHM03_00014619</name>
</gene>
<protein>
    <submittedName>
        <fullName evidence="1">Uncharacterized protein</fullName>
    </submittedName>
</protein>
<dbReference type="Proteomes" id="UP000290560">
    <property type="component" value="Unassembled WGS sequence"/>
</dbReference>
<sequence length="210" mass="23498">MHLLDYDSSPIQFPLHPSRSSNVLNLLHTSIVYEHIPAEKKVLMLHGAEFRSRLGMATNTPSSMYKPLYEYRILQISNSPHLCELCTTLSVVAQHLPLCTISSFTKRPPCLDSTIYRGLRILMLKVLDLERNNFSGVLPSDLGDVALDKLSVNDLTFSIAFLPSVKNPISKLLKCSVLRSNIFAGDLLSVWSKFKMLSGVQVDIKLLPSK</sequence>
<evidence type="ECO:0000313" key="1">
    <source>
        <dbReference type="EMBL" id="RZR72562.1"/>
    </source>
</evidence>
<proteinExistence type="predicted"/>